<organism evidence="2 3">
    <name type="scientific">Clostridium aromativorans</name>
    <dbReference type="NCBI Taxonomy" id="2836848"/>
    <lineage>
        <taxon>Bacteria</taxon>
        <taxon>Bacillati</taxon>
        <taxon>Bacillota</taxon>
        <taxon>Clostridia</taxon>
        <taxon>Eubacteriales</taxon>
        <taxon>Clostridiaceae</taxon>
        <taxon>Clostridium</taxon>
    </lineage>
</organism>
<keyword evidence="3" id="KW-1185">Reference proteome</keyword>
<gene>
    <name evidence="2" type="ORF">LN736_11790</name>
</gene>
<name>A0ABS8N6U9_9CLOT</name>
<dbReference type="Gene3D" id="3.90.640.20">
    <property type="entry name" value="Heat-shock cognate protein, ATPase"/>
    <property type="match status" value="1"/>
</dbReference>
<comment type="caution">
    <text evidence="2">The sequence shown here is derived from an EMBL/GenBank/DDBJ whole genome shotgun (WGS) entry which is preliminary data.</text>
</comment>
<sequence length="234" mass="27300">MLYFNYPDDSNYTFNIDENCLKFYRNDTDTDSVKLSEQKLSPINFSINYPVISNEKEIESLTKINNLIADEVSKLFRSQVLLPEIVDFHDILGNYEVTLNQKNILSILFNMGTYINHAAHGYTKYSSITANTETGQVYEFSDLFNPKVYYTKVLNDLAMQYIKENNIDLISEYKGITEDQQYYLTPENLVLYYQIYEYTPYVYGLFKIEIPYNKITNIISPTGPIARLTRSTDP</sequence>
<proteinExistence type="predicted"/>
<feature type="domain" description="DUF3298" evidence="1">
    <location>
        <begin position="141"/>
        <end position="213"/>
    </location>
</feature>
<evidence type="ECO:0000259" key="1">
    <source>
        <dbReference type="Pfam" id="PF11738"/>
    </source>
</evidence>
<dbReference type="EMBL" id="JAJJPB010000015">
    <property type="protein sequence ID" value="MCC9295539.1"/>
    <property type="molecule type" value="Genomic_DNA"/>
</dbReference>
<dbReference type="InterPro" id="IPR021729">
    <property type="entry name" value="DUF3298"/>
</dbReference>
<dbReference type="Pfam" id="PF11738">
    <property type="entry name" value="DUF3298"/>
    <property type="match status" value="1"/>
</dbReference>
<reference evidence="2" key="1">
    <citation type="submission" date="2021-11" db="EMBL/GenBank/DDBJ databases">
        <authorList>
            <person name="Qingchun L."/>
            <person name="Dong Z."/>
            <person name="Zongwei Q."/>
            <person name="Jia Z."/>
            <person name="Duotao L."/>
        </authorList>
    </citation>
    <scope>NUCLEOTIDE SEQUENCE</scope>
    <source>
        <strain evidence="2">WLY-B-L2</strain>
    </source>
</reference>
<dbReference type="Gene3D" id="3.30.565.40">
    <property type="entry name" value="Fervidobacterium nodosum Rt17-B1 like"/>
    <property type="match status" value="1"/>
</dbReference>
<dbReference type="RefSeq" id="WP_179977456.1">
    <property type="nucleotide sequence ID" value="NZ_JAJJPB010000015.1"/>
</dbReference>
<dbReference type="InterPro" id="IPR037126">
    <property type="entry name" value="PdaC/RsiV-like_sf"/>
</dbReference>
<accession>A0ABS8N6U9</accession>
<evidence type="ECO:0000313" key="2">
    <source>
        <dbReference type="EMBL" id="MCC9295539.1"/>
    </source>
</evidence>
<evidence type="ECO:0000313" key="3">
    <source>
        <dbReference type="Proteomes" id="UP001165422"/>
    </source>
</evidence>
<dbReference type="Proteomes" id="UP001165422">
    <property type="component" value="Unassembled WGS sequence"/>
</dbReference>
<protein>
    <submittedName>
        <fullName evidence="2">DUF3298 and DUF4163 domain-containing protein</fullName>
    </submittedName>
</protein>